<sequence length="100" mass="11501">MSMLMEAASRHTVLSISLSFSVQKDVLEDREEWVDGGIRSGAVRVHAAQRAAVALLRPQQARRLPHSHRQWLRCRHGGHLRRPLHSLCCRSCHKGERQQY</sequence>
<reference evidence="1" key="1">
    <citation type="submission" date="2014-09" db="EMBL/GenBank/DDBJ databases">
        <authorList>
            <person name="Magalhaes I.L.F."/>
            <person name="Oliveira U."/>
            <person name="Santos F.R."/>
            <person name="Vidigal T.H.D.A."/>
            <person name="Brescovit A.D."/>
            <person name="Santos A.J."/>
        </authorList>
    </citation>
    <scope>NUCLEOTIDE SEQUENCE</scope>
    <source>
        <tissue evidence="1">Shoot tissue taken approximately 20 cm above the soil surface</tissue>
    </source>
</reference>
<dbReference type="EMBL" id="GBRH01168567">
    <property type="protein sequence ID" value="JAE29329.1"/>
    <property type="molecule type" value="Transcribed_RNA"/>
</dbReference>
<dbReference type="AlphaFoldDB" id="A0A0A9H0L3"/>
<proteinExistence type="predicted"/>
<name>A0A0A9H0L3_ARUDO</name>
<evidence type="ECO:0000313" key="1">
    <source>
        <dbReference type="EMBL" id="JAE29329.1"/>
    </source>
</evidence>
<accession>A0A0A9H0L3</accession>
<reference evidence="1" key="2">
    <citation type="journal article" date="2015" name="Data Brief">
        <title>Shoot transcriptome of the giant reed, Arundo donax.</title>
        <authorList>
            <person name="Barrero R.A."/>
            <person name="Guerrero F.D."/>
            <person name="Moolhuijzen P."/>
            <person name="Goolsby J.A."/>
            <person name="Tidwell J."/>
            <person name="Bellgard S.E."/>
            <person name="Bellgard M.I."/>
        </authorList>
    </citation>
    <scope>NUCLEOTIDE SEQUENCE</scope>
    <source>
        <tissue evidence="1">Shoot tissue taken approximately 20 cm above the soil surface</tissue>
    </source>
</reference>
<protein>
    <submittedName>
        <fullName evidence="1">Uncharacterized protein</fullName>
    </submittedName>
</protein>
<organism evidence="1">
    <name type="scientific">Arundo donax</name>
    <name type="common">Giant reed</name>
    <name type="synonym">Donax arundinaceus</name>
    <dbReference type="NCBI Taxonomy" id="35708"/>
    <lineage>
        <taxon>Eukaryota</taxon>
        <taxon>Viridiplantae</taxon>
        <taxon>Streptophyta</taxon>
        <taxon>Embryophyta</taxon>
        <taxon>Tracheophyta</taxon>
        <taxon>Spermatophyta</taxon>
        <taxon>Magnoliopsida</taxon>
        <taxon>Liliopsida</taxon>
        <taxon>Poales</taxon>
        <taxon>Poaceae</taxon>
        <taxon>PACMAD clade</taxon>
        <taxon>Arundinoideae</taxon>
        <taxon>Arundineae</taxon>
        <taxon>Arundo</taxon>
    </lineage>
</organism>